<comment type="caution">
    <text evidence="8">The sequence shown here is derived from an EMBL/GenBank/DDBJ whole genome shotgun (WGS) entry which is preliminary data.</text>
</comment>
<dbReference type="PANTHER" id="PTHR48475">
    <property type="entry name" value="RIBONUCLEASE H"/>
    <property type="match status" value="1"/>
</dbReference>
<reference evidence="8" key="1">
    <citation type="submission" date="2018-05" db="EMBL/GenBank/DDBJ databases">
        <title>Draft genome of Mucuna pruriens seed.</title>
        <authorList>
            <person name="Nnadi N.E."/>
            <person name="Vos R."/>
            <person name="Hasami M.H."/>
            <person name="Devisetty U.K."/>
            <person name="Aguiy J.C."/>
        </authorList>
    </citation>
    <scope>NUCLEOTIDE SEQUENCE [LARGE SCALE GENOMIC DNA]</scope>
    <source>
        <strain evidence="8">JCA_2017</strain>
    </source>
</reference>
<evidence type="ECO:0000256" key="6">
    <source>
        <dbReference type="ARBA" id="ARBA00022918"/>
    </source>
</evidence>
<accession>A0A371GCD4</accession>
<dbReference type="GO" id="GO:0016787">
    <property type="term" value="F:hydrolase activity"/>
    <property type="evidence" value="ECO:0007669"/>
    <property type="project" value="UniProtKB-KW"/>
</dbReference>
<evidence type="ECO:0000256" key="5">
    <source>
        <dbReference type="ARBA" id="ARBA00022801"/>
    </source>
</evidence>
<dbReference type="InterPro" id="IPR041373">
    <property type="entry name" value="RT_RNaseH"/>
</dbReference>
<dbReference type="Pfam" id="PF17917">
    <property type="entry name" value="RT_RNaseH"/>
    <property type="match status" value="1"/>
</dbReference>
<dbReference type="GO" id="GO:0003964">
    <property type="term" value="F:RNA-directed DNA polymerase activity"/>
    <property type="evidence" value="ECO:0007669"/>
    <property type="project" value="UniProtKB-KW"/>
</dbReference>
<feature type="non-terminal residue" evidence="8">
    <location>
        <position position="1"/>
    </location>
</feature>
<evidence type="ECO:0000256" key="3">
    <source>
        <dbReference type="ARBA" id="ARBA00022722"/>
    </source>
</evidence>
<keyword evidence="5" id="KW-0378">Hydrolase</keyword>
<evidence type="ECO:0000313" key="8">
    <source>
        <dbReference type="EMBL" id="RDX88013.1"/>
    </source>
</evidence>
<evidence type="ECO:0000256" key="1">
    <source>
        <dbReference type="ARBA" id="ARBA00022679"/>
    </source>
</evidence>
<sequence length="98" mass="11351">MGCVLGQHELGRKENVIYYLRKKFTDYEMRYSPLGCTCCALAWAARSLFPLFTARLGFNYMNNMEEYKARTIGFAMALEYRAKMLKVYGDSALVTHQL</sequence>
<evidence type="ECO:0000256" key="4">
    <source>
        <dbReference type="ARBA" id="ARBA00022759"/>
    </source>
</evidence>
<keyword evidence="9" id="KW-1185">Reference proteome</keyword>
<organism evidence="8 9">
    <name type="scientific">Mucuna pruriens</name>
    <name type="common">Velvet bean</name>
    <name type="synonym">Dolichos pruriens</name>
    <dbReference type="NCBI Taxonomy" id="157652"/>
    <lineage>
        <taxon>Eukaryota</taxon>
        <taxon>Viridiplantae</taxon>
        <taxon>Streptophyta</taxon>
        <taxon>Embryophyta</taxon>
        <taxon>Tracheophyta</taxon>
        <taxon>Spermatophyta</taxon>
        <taxon>Magnoliopsida</taxon>
        <taxon>eudicotyledons</taxon>
        <taxon>Gunneridae</taxon>
        <taxon>Pentapetalae</taxon>
        <taxon>rosids</taxon>
        <taxon>fabids</taxon>
        <taxon>Fabales</taxon>
        <taxon>Fabaceae</taxon>
        <taxon>Papilionoideae</taxon>
        <taxon>50 kb inversion clade</taxon>
        <taxon>NPAAA clade</taxon>
        <taxon>indigoferoid/millettioid clade</taxon>
        <taxon>Phaseoleae</taxon>
        <taxon>Mucuna</taxon>
    </lineage>
</organism>
<dbReference type="OrthoDB" id="1426770at2759"/>
<gene>
    <name evidence="8" type="ORF">CR513_30445</name>
</gene>
<dbReference type="GO" id="GO:0004519">
    <property type="term" value="F:endonuclease activity"/>
    <property type="evidence" value="ECO:0007669"/>
    <property type="project" value="UniProtKB-KW"/>
</dbReference>
<evidence type="ECO:0000259" key="7">
    <source>
        <dbReference type="Pfam" id="PF17917"/>
    </source>
</evidence>
<evidence type="ECO:0000313" key="9">
    <source>
        <dbReference type="Proteomes" id="UP000257109"/>
    </source>
</evidence>
<keyword evidence="1" id="KW-0808">Transferase</keyword>
<keyword evidence="6" id="KW-0695">RNA-directed DNA polymerase</keyword>
<feature type="domain" description="Reverse transcriptase RNase H-like" evidence="7">
    <location>
        <begin position="1"/>
        <end position="51"/>
    </location>
</feature>
<proteinExistence type="predicted"/>
<keyword evidence="3" id="KW-0540">Nuclease</keyword>
<protein>
    <recommendedName>
        <fullName evidence="7">Reverse transcriptase RNase H-like domain-containing protein</fullName>
    </recommendedName>
</protein>
<evidence type="ECO:0000256" key="2">
    <source>
        <dbReference type="ARBA" id="ARBA00022695"/>
    </source>
</evidence>
<name>A0A371GCD4_MUCPR</name>
<dbReference type="Proteomes" id="UP000257109">
    <property type="component" value="Unassembled WGS sequence"/>
</dbReference>
<dbReference type="PANTHER" id="PTHR48475:SF1">
    <property type="entry name" value="RNASE H TYPE-1 DOMAIN-CONTAINING PROTEIN"/>
    <property type="match status" value="1"/>
</dbReference>
<keyword evidence="2" id="KW-0548">Nucleotidyltransferase</keyword>
<dbReference type="AlphaFoldDB" id="A0A371GCD4"/>
<dbReference type="EMBL" id="QJKJ01006075">
    <property type="protein sequence ID" value="RDX88013.1"/>
    <property type="molecule type" value="Genomic_DNA"/>
</dbReference>
<keyword evidence="4" id="KW-0255">Endonuclease</keyword>